<comment type="caution">
    <text evidence="4">The sequence shown here is derived from an EMBL/GenBank/DDBJ whole genome shotgun (WGS) entry which is preliminary data.</text>
</comment>
<dbReference type="EC" id="3.1.2.4" evidence="2"/>
<keyword evidence="1 2" id="KW-0378">Hydrolase</keyword>
<organism evidence="4 5">
    <name type="scientific">Lactuca virosa</name>
    <dbReference type="NCBI Taxonomy" id="75947"/>
    <lineage>
        <taxon>Eukaryota</taxon>
        <taxon>Viridiplantae</taxon>
        <taxon>Streptophyta</taxon>
        <taxon>Embryophyta</taxon>
        <taxon>Tracheophyta</taxon>
        <taxon>Spermatophyta</taxon>
        <taxon>Magnoliopsida</taxon>
        <taxon>eudicotyledons</taxon>
        <taxon>Gunneridae</taxon>
        <taxon>Pentapetalae</taxon>
        <taxon>asterids</taxon>
        <taxon>campanulids</taxon>
        <taxon>Asterales</taxon>
        <taxon>Asteraceae</taxon>
        <taxon>Cichorioideae</taxon>
        <taxon>Cichorieae</taxon>
        <taxon>Lactucinae</taxon>
        <taxon>Lactuca</taxon>
    </lineage>
</organism>
<reference evidence="4 5" key="1">
    <citation type="submission" date="2022-01" db="EMBL/GenBank/DDBJ databases">
        <authorList>
            <person name="Xiong W."/>
            <person name="Schranz E."/>
        </authorList>
    </citation>
    <scope>NUCLEOTIDE SEQUENCE [LARGE SCALE GENOMIC DNA]</scope>
</reference>
<gene>
    <name evidence="4" type="ORF">LVIROSA_LOCUS33045</name>
</gene>
<protein>
    <recommendedName>
        <fullName evidence="2">3-hydroxyisobutyryl-CoA hydrolase</fullName>
        <shortName evidence="2">HIB-CoA hydrolase</shortName>
        <shortName evidence="2">HIBYL-CoA-H</shortName>
        <ecNumber evidence="2">3.1.2.4</ecNumber>
    </recommendedName>
    <alternativeName>
        <fullName evidence="2">3-hydroxyisobutyryl-coenzyme A hydrolase</fullName>
    </alternativeName>
</protein>
<comment type="pathway">
    <text evidence="2">Amino-acid degradation; L-valine degradation.</text>
</comment>
<dbReference type="PANTHER" id="PTHR43176:SF5">
    <property type="entry name" value="3-HYDROXYISOBUTYRYL-COA HYDROLASE-LIKE PROTEIN 4, MITOCHONDRIAL"/>
    <property type="match status" value="1"/>
</dbReference>
<proteinExistence type="inferred from homology"/>
<dbReference type="SUPFAM" id="SSF52096">
    <property type="entry name" value="ClpP/crotonase"/>
    <property type="match status" value="1"/>
</dbReference>
<dbReference type="GO" id="GO:0003860">
    <property type="term" value="F:3-hydroxyisobutyryl-CoA hydrolase activity"/>
    <property type="evidence" value="ECO:0007669"/>
    <property type="project" value="UniProtKB-UniRule"/>
</dbReference>
<dbReference type="AlphaFoldDB" id="A0AAU9PBE4"/>
<comment type="similarity">
    <text evidence="2">Belongs to the enoyl-CoA hydratase/isomerase family.</text>
</comment>
<dbReference type="PANTHER" id="PTHR43176">
    <property type="entry name" value="3-HYDROXYISOBUTYRYL-COA HYDROLASE-RELATED"/>
    <property type="match status" value="1"/>
</dbReference>
<comment type="catalytic activity">
    <reaction evidence="2">
        <text>3-hydroxy-2-methylpropanoyl-CoA + H2O = 3-hydroxy-2-methylpropanoate + CoA + H(+)</text>
        <dbReference type="Rhea" id="RHEA:20888"/>
        <dbReference type="ChEBI" id="CHEBI:11805"/>
        <dbReference type="ChEBI" id="CHEBI:15377"/>
        <dbReference type="ChEBI" id="CHEBI:15378"/>
        <dbReference type="ChEBI" id="CHEBI:57287"/>
        <dbReference type="ChEBI" id="CHEBI:57340"/>
        <dbReference type="EC" id="3.1.2.4"/>
    </reaction>
</comment>
<dbReference type="EMBL" id="CAKMRJ010005523">
    <property type="protein sequence ID" value="CAH1447434.1"/>
    <property type="molecule type" value="Genomic_DNA"/>
</dbReference>
<sequence>MDGVTMGFGIGLSGHGRYRIITEETLLAMPENGIGLFPDVGFAYIAAQTPGEGLIGLRTHFFPSGSLGPLKETLFPEDPHHELKQYWGSIVATLKELEKYQQNTDASVSQWVVGVVYSIRTCFVFPQTIWRKALAASIFRVDSLFSEKFYFTLLDQSLTPSNHSLFMTARWSWYHCLIRLRRNATKTFGRLTAKNKFLQYLIFFFFFCNSMCIQSSCKMAKKIGFCYHGRFS</sequence>
<evidence type="ECO:0000313" key="4">
    <source>
        <dbReference type="EMBL" id="CAH1447434.1"/>
    </source>
</evidence>
<accession>A0AAU9PBE4</accession>
<dbReference type="InterPro" id="IPR045004">
    <property type="entry name" value="ECH_dom"/>
</dbReference>
<dbReference type="InterPro" id="IPR032259">
    <property type="entry name" value="HIBYL-CoA-H"/>
</dbReference>
<keyword evidence="5" id="KW-1185">Reference proteome</keyword>
<dbReference type="Proteomes" id="UP001157418">
    <property type="component" value="Unassembled WGS sequence"/>
</dbReference>
<evidence type="ECO:0000313" key="5">
    <source>
        <dbReference type="Proteomes" id="UP001157418"/>
    </source>
</evidence>
<dbReference type="GO" id="GO:0005829">
    <property type="term" value="C:cytosol"/>
    <property type="evidence" value="ECO:0007669"/>
    <property type="project" value="TreeGrafter"/>
</dbReference>
<dbReference type="GO" id="GO:0006574">
    <property type="term" value="P:L-valine catabolic process"/>
    <property type="evidence" value="ECO:0007669"/>
    <property type="project" value="UniProtKB-UniRule"/>
</dbReference>
<feature type="domain" description="Enoyl-CoA hydratase/isomerase" evidence="3">
    <location>
        <begin position="1"/>
        <end position="52"/>
    </location>
</feature>
<evidence type="ECO:0000259" key="3">
    <source>
        <dbReference type="Pfam" id="PF16113"/>
    </source>
</evidence>
<name>A0AAU9PBE4_9ASTR</name>
<evidence type="ECO:0000256" key="2">
    <source>
        <dbReference type="RuleBase" id="RU369070"/>
    </source>
</evidence>
<comment type="function">
    <text evidence="2">Hydrolyzes 3-hydroxyisobutyryl-CoA (HIBYL-CoA), a saline catabolite. Has high activity toward isobutyryl-CoA. Could be an isobutyryl-CoA dehydrogenase that functions in valine catabolism.</text>
</comment>
<dbReference type="Gene3D" id="3.90.226.10">
    <property type="entry name" value="2-enoyl-CoA Hydratase, Chain A, domain 1"/>
    <property type="match status" value="1"/>
</dbReference>
<evidence type="ECO:0000256" key="1">
    <source>
        <dbReference type="ARBA" id="ARBA00022801"/>
    </source>
</evidence>
<dbReference type="InterPro" id="IPR029045">
    <property type="entry name" value="ClpP/crotonase-like_dom_sf"/>
</dbReference>
<dbReference type="Pfam" id="PF16113">
    <property type="entry name" value="ECH_2"/>
    <property type="match status" value="1"/>
</dbReference>